<dbReference type="GO" id="GO:0004527">
    <property type="term" value="F:exonuclease activity"/>
    <property type="evidence" value="ECO:0007669"/>
    <property type="project" value="UniProtKB-KW"/>
</dbReference>
<dbReference type="InterPro" id="IPR050079">
    <property type="entry name" value="DEAD_box_RNA_helicase"/>
</dbReference>
<dbReference type="SMART" id="SM00449">
    <property type="entry name" value="SPRY"/>
    <property type="match status" value="1"/>
</dbReference>
<dbReference type="Gene3D" id="3.40.630.30">
    <property type="match status" value="1"/>
</dbReference>
<comment type="similarity">
    <text evidence="1">Belongs to the DEAD box helicase family. DDX1 subfamily.</text>
</comment>
<dbReference type="GO" id="GO:0005829">
    <property type="term" value="C:cytosol"/>
    <property type="evidence" value="ECO:0007669"/>
    <property type="project" value="TreeGrafter"/>
</dbReference>
<dbReference type="InterPro" id="IPR003877">
    <property type="entry name" value="SPRY_dom"/>
</dbReference>
<feature type="domain" description="B30.2/SPRY" evidence="11">
    <location>
        <begin position="262"/>
        <end position="461"/>
    </location>
</feature>
<dbReference type="SMART" id="SM00487">
    <property type="entry name" value="DEXDc"/>
    <property type="match status" value="1"/>
</dbReference>
<dbReference type="PROSITE" id="PS00039">
    <property type="entry name" value="DEAD_ATP_HELICASE"/>
    <property type="match status" value="1"/>
</dbReference>
<dbReference type="InterPro" id="IPR013320">
    <property type="entry name" value="ConA-like_dom_sf"/>
</dbReference>
<dbReference type="eggNOG" id="KOG0349">
    <property type="taxonomic scope" value="Eukaryota"/>
</dbReference>
<dbReference type="SUPFAM" id="SSF55729">
    <property type="entry name" value="Acyl-CoA N-acyltransferases (Nat)"/>
    <property type="match status" value="1"/>
</dbReference>
<feature type="region of interest" description="Disordered" evidence="10">
    <location>
        <begin position="175"/>
        <end position="194"/>
    </location>
</feature>
<dbReference type="Gene3D" id="3.40.50.300">
    <property type="entry name" value="P-loop containing nucleotide triphosphate hydrolases"/>
    <property type="match status" value="3"/>
</dbReference>
<dbReference type="AlphaFoldDB" id="A0A1Y5IHY3"/>
<dbReference type="Pfam" id="PF00622">
    <property type="entry name" value="SPRY"/>
    <property type="match status" value="1"/>
</dbReference>
<dbReference type="GO" id="GO:0003676">
    <property type="term" value="F:nucleic acid binding"/>
    <property type="evidence" value="ECO:0007669"/>
    <property type="project" value="InterPro"/>
</dbReference>
<evidence type="ECO:0000256" key="2">
    <source>
        <dbReference type="ARBA" id="ARBA00022722"/>
    </source>
</evidence>
<gene>
    <name evidence="16" type="ORF">BE221DRAFT_210679</name>
</gene>
<feature type="domain" description="DEAD-box RNA helicase Q" evidence="15">
    <location>
        <begin position="198"/>
        <end position="226"/>
    </location>
</feature>
<evidence type="ECO:0000256" key="8">
    <source>
        <dbReference type="ARBA" id="ARBA00032348"/>
    </source>
</evidence>
<dbReference type="PROSITE" id="PS50188">
    <property type="entry name" value="B302_SPRY"/>
    <property type="match status" value="1"/>
</dbReference>
<evidence type="ECO:0000256" key="6">
    <source>
        <dbReference type="ARBA" id="ARBA00022839"/>
    </source>
</evidence>
<dbReference type="Pfam" id="PF00583">
    <property type="entry name" value="Acetyltransf_1"/>
    <property type="match status" value="1"/>
</dbReference>
<dbReference type="InterPro" id="IPR014001">
    <property type="entry name" value="Helicase_ATP-bd"/>
</dbReference>
<protein>
    <recommendedName>
        <fullName evidence="8">DEAD box protein 1</fullName>
    </recommendedName>
</protein>
<organism evidence="16">
    <name type="scientific">Ostreococcus tauri</name>
    <name type="common">Marine green alga</name>
    <dbReference type="NCBI Taxonomy" id="70448"/>
    <lineage>
        <taxon>Eukaryota</taxon>
        <taxon>Viridiplantae</taxon>
        <taxon>Chlorophyta</taxon>
        <taxon>Mamiellophyceae</taxon>
        <taxon>Mamiellales</taxon>
        <taxon>Bathycoccaceae</taxon>
        <taxon>Ostreococcus</taxon>
    </lineage>
</organism>
<dbReference type="Pfam" id="PF00270">
    <property type="entry name" value="DEAD"/>
    <property type="match status" value="2"/>
</dbReference>
<dbReference type="InterPro" id="IPR001870">
    <property type="entry name" value="B30.2/SPRY"/>
</dbReference>
<dbReference type="InterPro" id="IPR000182">
    <property type="entry name" value="GNAT_dom"/>
</dbReference>
<feature type="domain" description="Helicase ATP-binding" evidence="13">
    <location>
        <begin position="498"/>
        <end position="640"/>
    </location>
</feature>
<dbReference type="Proteomes" id="UP000195557">
    <property type="component" value="Unassembled WGS sequence"/>
</dbReference>
<keyword evidence="2" id="KW-0540">Nuclease</keyword>
<evidence type="ECO:0000259" key="13">
    <source>
        <dbReference type="PROSITE" id="PS51192"/>
    </source>
</evidence>
<evidence type="ECO:0000256" key="3">
    <source>
        <dbReference type="ARBA" id="ARBA00022741"/>
    </source>
</evidence>
<dbReference type="SUPFAM" id="SSF49899">
    <property type="entry name" value="Concanavalin A-like lectins/glucanases"/>
    <property type="match status" value="1"/>
</dbReference>
<evidence type="ECO:0000256" key="7">
    <source>
        <dbReference type="ARBA" id="ARBA00022840"/>
    </source>
</evidence>
<dbReference type="InterPro" id="IPR014014">
    <property type="entry name" value="RNA_helicase_DEAD_Q_motif"/>
</dbReference>
<feature type="domain" description="N-acetyltransferase" evidence="12">
    <location>
        <begin position="3"/>
        <end position="153"/>
    </location>
</feature>
<dbReference type="SMART" id="SM00490">
    <property type="entry name" value="HELICc"/>
    <property type="match status" value="1"/>
</dbReference>
<dbReference type="PANTHER" id="PTHR47959">
    <property type="entry name" value="ATP-DEPENDENT RNA HELICASE RHLE-RELATED"/>
    <property type="match status" value="1"/>
</dbReference>
<evidence type="ECO:0000259" key="12">
    <source>
        <dbReference type="PROSITE" id="PS51186"/>
    </source>
</evidence>
<dbReference type="InterPro" id="IPR043136">
    <property type="entry name" value="B30.2/SPRY_sf"/>
</dbReference>
<dbReference type="PROSITE" id="PS51194">
    <property type="entry name" value="HELICASE_CTER"/>
    <property type="match status" value="1"/>
</dbReference>
<evidence type="ECO:0000256" key="9">
    <source>
        <dbReference type="PROSITE-ProRule" id="PRU00552"/>
    </source>
</evidence>
<feature type="short sequence motif" description="Q motif" evidence="9">
    <location>
        <begin position="198"/>
        <end position="226"/>
    </location>
</feature>
<proteinExistence type="inferred from homology"/>
<evidence type="ECO:0000259" key="11">
    <source>
        <dbReference type="PROSITE" id="PS50188"/>
    </source>
</evidence>
<dbReference type="Gene3D" id="2.60.120.920">
    <property type="match status" value="1"/>
</dbReference>
<dbReference type="InterPro" id="IPR001650">
    <property type="entry name" value="Helicase_C-like"/>
</dbReference>
<dbReference type="PROSITE" id="PS51195">
    <property type="entry name" value="Q_MOTIF"/>
    <property type="match status" value="1"/>
</dbReference>
<sequence>MGVCVRAATIDDLWAMQRCNLMCLPENYQMKYYLYHALSWPSLLQVADVDGAVVGYVLAKLDEESTTEIKGHITSLSVLRTHRKLGLAATLMRAAHRALTECYGARDVSLHVRVSNEAAIHLYRDVLAYEEVGVEEKYYADGENAYNMRLTFDYGGEDATRGLARDAAKLAVRATEATTSAPARRPHSSPVPSARDMSAFEDLGLCPELIVAADVAGFTLPTPIQSEAIPLCLTGGDVLASAETGSGKTFAFGAPVLQLTRETMMVERERERGGTWTRGTTTTSEAVETLGTRARLSANARSATCATDYASGRTQSRSMTSWGGVRGRYGIDPRREGETVGKVMFEAEVTDDGLARFGFSSRFGALDGLGADAHSYGYGGTGKKSHNKSFEDYGEKFKKGDVVGCLLDIEGGVVSFTKNGKSLGDAFRLSEQSAKSDGLFPAVCLKNAECVVRFVEEDFKHAPPEGYVGFGSLNSRDAVDGDDPASAEARSKSGVRIPRALILEPARELAEQTHEFFVNFASEFRDPAIVPGLFIGGVKEGPQHALLREGVDIVTGTPIRVLELVQNGKLDLSAIRYFVLDEADRLLDTGNQATILKLFERMPKLAASATERLQVMLFSATLHSPEIRELAGFLTVNATWVDLKGKDAVPETVHHALVLVDPTTQDVDALEPKVLTDRAHSLASTLDGDDALSESIKRLKPHILRGIIDAHEMDQCMIFCRTNFDCDNLEKFLNESGGGKRFRGADVGGVEGKYSCCVLGGARNMDERRRNLQAFKNGDVRFLICTDVAARGIDIKNLPYVINMTLPDKSEDYIHRIGRVGRADTMGLAISIVAAKNERVWYCTKKGYKPWFDPKPDDVKLMSEGGHTIWYNEPKLLKDIEKRLGSTVAPLGPNYALPDSFGVQDKDAYGKARDEKPNEETNEHLLAYAPHVRALAALETKVQSSFWELKRKFAACESME</sequence>
<evidence type="ECO:0000313" key="16">
    <source>
        <dbReference type="EMBL" id="OUS48247.1"/>
    </source>
</evidence>
<dbReference type="Pfam" id="PF00271">
    <property type="entry name" value="Helicase_C"/>
    <property type="match status" value="1"/>
</dbReference>
<feature type="domain" description="Helicase C-terminal" evidence="14">
    <location>
        <begin position="691"/>
        <end position="863"/>
    </location>
</feature>
<evidence type="ECO:0000259" key="15">
    <source>
        <dbReference type="PROSITE" id="PS51195"/>
    </source>
</evidence>
<dbReference type="PROSITE" id="PS51186">
    <property type="entry name" value="GNAT"/>
    <property type="match status" value="1"/>
</dbReference>
<keyword evidence="3" id="KW-0547">Nucleotide-binding</keyword>
<dbReference type="FunFam" id="3.40.630.30:FF:000037">
    <property type="entry name" value="N-alpha-acetyltransferase daf-31-like"/>
    <property type="match status" value="1"/>
</dbReference>
<evidence type="ECO:0000256" key="5">
    <source>
        <dbReference type="ARBA" id="ARBA00022806"/>
    </source>
</evidence>
<dbReference type="InterPro" id="IPR000629">
    <property type="entry name" value="RNA-helicase_DEAD-box_CS"/>
</dbReference>
<dbReference type="CDD" id="cd18787">
    <property type="entry name" value="SF2_C_DEAD"/>
    <property type="match status" value="1"/>
</dbReference>
<dbReference type="InterPro" id="IPR011545">
    <property type="entry name" value="DEAD/DEAH_box_helicase_dom"/>
</dbReference>
<reference evidence="16" key="1">
    <citation type="submission" date="2017-04" db="EMBL/GenBank/DDBJ databases">
        <title>Population genomics of picophytoplankton unveils novel chromosome hypervariability.</title>
        <authorList>
            <consortium name="DOE Joint Genome Institute"/>
            <person name="Blanc-Mathieu R."/>
            <person name="Krasovec M."/>
            <person name="Hebrard M."/>
            <person name="Yau S."/>
            <person name="Desgranges E."/>
            <person name="Martin J."/>
            <person name="Schackwitz W."/>
            <person name="Kuo A."/>
            <person name="Salin G."/>
            <person name="Donnadieu C."/>
            <person name="Desdevises Y."/>
            <person name="Sanchez-Ferandin S."/>
            <person name="Moreau H."/>
            <person name="Rivals E."/>
            <person name="Grigoriev I.V."/>
            <person name="Grimsley N."/>
            <person name="Eyre-Walker A."/>
            <person name="Piganeau G."/>
        </authorList>
    </citation>
    <scope>NUCLEOTIDE SEQUENCE [LARGE SCALE GENOMIC DNA]</scope>
    <source>
        <strain evidence="16">RCC 1115</strain>
    </source>
</reference>
<dbReference type="SUPFAM" id="SSF52540">
    <property type="entry name" value="P-loop containing nucleoside triphosphate hydrolases"/>
    <property type="match status" value="2"/>
</dbReference>
<evidence type="ECO:0000259" key="14">
    <source>
        <dbReference type="PROSITE" id="PS51194"/>
    </source>
</evidence>
<dbReference type="InterPro" id="IPR027417">
    <property type="entry name" value="P-loop_NTPase"/>
</dbReference>
<dbReference type="GO" id="GO:0005524">
    <property type="term" value="F:ATP binding"/>
    <property type="evidence" value="ECO:0007669"/>
    <property type="project" value="UniProtKB-KW"/>
</dbReference>
<dbReference type="PROSITE" id="PS51192">
    <property type="entry name" value="HELICASE_ATP_BIND_1"/>
    <property type="match status" value="1"/>
</dbReference>
<evidence type="ECO:0000256" key="1">
    <source>
        <dbReference type="ARBA" id="ARBA00008765"/>
    </source>
</evidence>
<dbReference type="CDD" id="cd04301">
    <property type="entry name" value="NAT_SF"/>
    <property type="match status" value="1"/>
</dbReference>
<dbReference type="GO" id="GO:0003724">
    <property type="term" value="F:RNA helicase activity"/>
    <property type="evidence" value="ECO:0007669"/>
    <property type="project" value="InterPro"/>
</dbReference>
<accession>A0A1Y5IHY3</accession>
<dbReference type="InterPro" id="IPR016181">
    <property type="entry name" value="Acyl_CoA_acyltransferase"/>
</dbReference>
<keyword evidence="4" id="KW-0378">Hydrolase</keyword>
<dbReference type="PANTHER" id="PTHR47959:SF13">
    <property type="entry name" value="ATP-DEPENDENT RNA HELICASE RHLE"/>
    <property type="match status" value="1"/>
</dbReference>
<evidence type="ECO:0000256" key="4">
    <source>
        <dbReference type="ARBA" id="ARBA00022801"/>
    </source>
</evidence>
<dbReference type="GO" id="GO:0016747">
    <property type="term" value="F:acyltransferase activity, transferring groups other than amino-acyl groups"/>
    <property type="evidence" value="ECO:0007669"/>
    <property type="project" value="InterPro"/>
</dbReference>
<keyword evidence="5" id="KW-0347">Helicase</keyword>
<name>A0A1Y5IHY3_OSTTA</name>
<keyword evidence="6" id="KW-0269">Exonuclease</keyword>
<dbReference type="EMBL" id="KZ155774">
    <property type="protein sequence ID" value="OUS48247.1"/>
    <property type="molecule type" value="Genomic_DNA"/>
</dbReference>
<keyword evidence="7" id="KW-0067">ATP-binding</keyword>
<evidence type="ECO:0000256" key="10">
    <source>
        <dbReference type="SAM" id="MobiDB-lite"/>
    </source>
</evidence>